<proteinExistence type="predicted"/>
<accession>A0A6J6WKB7</accession>
<sequence length="48" mass="5426">MGIGAKTVEALVNYVRNKTVPKNLIDTGFYYYDKKNITDPKVAGNLYE</sequence>
<gene>
    <name evidence="1" type="ORF">UFOPK2978_00187</name>
</gene>
<reference evidence="1" key="1">
    <citation type="submission" date="2020-05" db="EMBL/GenBank/DDBJ databases">
        <authorList>
            <person name="Chiriac C."/>
            <person name="Salcher M."/>
            <person name="Ghai R."/>
            <person name="Kavagutti S V."/>
        </authorList>
    </citation>
    <scope>NUCLEOTIDE SEQUENCE</scope>
</reference>
<dbReference type="Gene3D" id="3.40.50.2300">
    <property type="match status" value="1"/>
</dbReference>
<organism evidence="1">
    <name type="scientific">freshwater metagenome</name>
    <dbReference type="NCBI Taxonomy" id="449393"/>
    <lineage>
        <taxon>unclassified sequences</taxon>
        <taxon>metagenomes</taxon>
        <taxon>ecological metagenomes</taxon>
    </lineage>
</organism>
<evidence type="ECO:0000313" key="1">
    <source>
        <dbReference type="EMBL" id="CAB4785180.1"/>
    </source>
</evidence>
<dbReference type="EMBL" id="CAFAAF010000015">
    <property type="protein sequence ID" value="CAB4785180.1"/>
    <property type="molecule type" value="Genomic_DNA"/>
</dbReference>
<name>A0A6J6WKB7_9ZZZZ</name>
<dbReference type="AlphaFoldDB" id="A0A6J6WKB7"/>
<protein>
    <submittedName>
        <fullName evidence="1">Unannotated protein</fullName>
    </submittedName>
</protein>